<sequence length="70" mass="8230">MTTVVTSNQNCISIYFHSKSDLINFQQQRPYINCCTRKLNMKQQQLQKNLSIILIMLFVSVNCIDDDEEK</sequence>
<proteinExistence type="predicted"/>
<dbReference type="Proteomes" id="UP000054630">
    <property type="component" value="Unassembled WGS sequence"/>
</dbReference>
<feature type="non-terminal residue" evidence="1">
    <location>
        <position position="70"/>
    </location>
</feature>
<gene>
    <name evidence="1" type="ORF">T07_10942</name>
</gene>
<dbReference type="EMBL" id="JYDL01000033">
    <property type="protein sequence ID" value="KRX22216.1"/>
    <property type="molecule type" value="Genomic_DNA"/>
</dbReference>
<dbReference type="AlphaFoldDB" id="A0A0V0S6A5"/>
<evidence type="ECO:0000313" key="1">
    <source>
        <dbReference type="EMBL" id="KRX22216.1"/>
    </source>
</evidence>
<reference evidence="1 2" key="1">
    <citation type="submission" date="2015-01" db="EMBL/GenBank/DDBJ databases">
        <title>Evolution of Trichinella species and genotypes.</title>
        <authorList>
            <person name="Korhonen P.K."/>
            <person name="Edoardo P."/>
            <person name="Giuseppe L.R."/>
            <person name="Gasser R.B."/>
        </authorList>
    </citation>
    <scope>NUCLEOTIDE SEQUENCE [LARGE SCALE GENOMIC DNA]</scope>
    <source>
        <strain evidence="1">ISS37</strain>
    </source>
</reference>
<organism evidence="1 2">
    <name type="scientific">Trichinella nelsoni</name>
    <dbReference type="NCBI Taxonomy" id="6336"/>
    <lineage>
        <taxon>Eukaryota</taxon>
        <taxon>Metazoa</taxon>
        <taxon>Ecdysozoa</taxon>
        <taxon>Nematoda</taxon>
        <taxon>Enoplea</taxon>
        <taxon>Dorylaimia</taxon>
        <taxon>Trichinellida</taxon>
        <taxon>Trichinellidae</taxon>
        <taxon>Trichinella</taxon>
    </lineage>
</organism>
<accession>A0A0V0S6A5</accession>
<keyword evidence="2" id="KW-1185">Reference proteome</keyword>
<comment type="caution">
    <text evidence="1">The sequence shown here is derived from an EMBL/GenBank/DDBJ whole genome shotgun (WGS) entry which is preliminary data.</text>
</comment>
<name>A0A0V0S6A5_9BILA</name>
<protein>
    <submittedName>
        <fullName evidence="1">Uncharacterized protein</fullName>
    </submittedName>
</protein>
<evidence type="ECO:0000313" key="2">
    <source>
        <dbReference type="Proteomes" id="UP000054630"/>
    </source>
</evidence>